<protein>
    <submittedName>
        <fullName evidence="2">Uncharacterized protein</fullName>
    </submittedName>
</protein>
<keyword evidence="1" id="KW-0472">Membrane</keyword>
<dbReference type="Proteomes" id="UP000219182">
    <property type="component" value="Unassembled WGS sequence"/>
</dbReference>
<keyword evidence="1" id="KW-1133">Transmembrane helix</keyword>
<evidence type="ECO:0000313" key="3">
    <source>
        <dbReference type="Proteomes" id="UP000219182"/>
    </source>
</evidence>
<accession>A0A2A6FB61</accession>
<evidence type="ECO:0000256" key="1">
    <source>
        <dbReference type="SAM" id="Phobius"/>
    </source>
</evidence>
<keyword evidence="3" id="KW-1185">Reference proteome</keyword>
<gene>
    <name evidence="2" type="ORF">CN311_23515</name>
</gene>
<evidence type="ECO:0000313" key="2">
    <source>
        <dbReference type="EMBL" id="PDQ18678.1"/>
    </source>
</evidence>
<proteinExistence type="predicted"/>
<keyword evidence="1" id="KW-0812">Transmembrane</keyword>
<dbReference type="EMBL" id="NWQG01000173">
    <property type="protein sequence ID" value="PDQ18678.1"/>
    <property type="molecule type" value="Genomic_DNA"/>
</dbReference>
<feature type="transmembrane region" description="Helical" evidence="1">
    <location>
        <begin position="14"/>
        <end position="42"/>
    </location>
</feature>
<reference evidence="2 3" key="1">
    <citation type="submission" date="2017-09" db="EMBL/GenBank/DDBJ databases">
        <title>Mesorhizobum sanjuanii sp. nov. isolated from nodules of Lotus tenuis in saline-alkaline lowlands of Flooding Pampa.</title>
        <authorList>
            <person name="Sannazzaro A.I."/>
            <person name="Torres Tejerizo G.A."/>
            <person name="Fontana F."/>
            <person name="Cumpa Velazquez L.M."/>
            <person name="Hansen L."/>
            <person name="Pistorio M."/>
            <person name="Estrella M.J."/>
        </authorList>
    </citation>
    <scope>NUCLEOTIDE SEQUENCE [LARGE SCALE GENOMIC DNA]</scope>
    <source>
        <strain evidence="2 3">BSA136</strain>
    </source>
</reference>
<dbReference type="AlphaFoldDB" id="A0A2A6FB61"/>
<name>A0A2A6FB61_9HYPH</name>
<comment type="caution">
    <text evidence="2">The sequence shown here is derived from an EMBL/GenBank/DDBJ whole genome shotgun (WGS) entry which is preliminary data.</text>
</comment>
<organism evidence="2 3">
    <name type="scientific">Mesorhizobium sanjuanii</name>
    <dbReference type="NCBI Taxonomy" id="2037900"/>
    <lineage>
        <taxon>Bacteria</taxon>
        <taxon>Pseudomonadati</taxon>
        <taxon>Pseudomonadota</taxon>
        <taxon>Alphaproteobacteria</taxon>
        <taxon>Hyphomicrobiales</taxon>
        <taxon>Phyllobacteriaceae</taxon>
        <taxon>Mesorhizobium</taxon>
    </lineage>
</organism>
<sequence>MVPLAGIALPIKSLFFFCFFRFVDSICITIGSTFLATAWPYVNREATSSRNFDPPDVLDHYLPPRPMFFIPMPGGFTRNMGFVDVFVCQDQCVPDHSATANGRNLASLISTSPSEVNEGISISERCECSNYGHRQKRMYAALVYDRTLSLI</sequence>